<dbReference type="GO" id="GO:0016787">
    <property type="term" value="F:hydrolase activity"/>
    <property type="evidence" value="ECO:0007669"/>
    <property type="project" value="UniProtKB-KW"/>
</dbReference>
<dbReference type="OrthoDB" id="525039at2"/>
<feature type="active site" description="Proton donor/acceptor" evidence="2">
    <location>
        <position position="131"/>
    </location>
</feature>
<accession>A0A221MHL0</accession>
<dbReference type="RefSeq" id="WP_089534115.1">
    <property type="nucleotide sequence ID" value="NZ_CP022437.1"/>
</dbReference>
<proteinExistence type="predicted"/>
<dbReference type="CDD" id="cd05829">
    <property type="entry name" value="Sortase_F"/>
    <property type="match status" value="1"/>
</dbReference>
<dbReference type="PROSITE" id="PS51257">
    <property type="entry name" value="PROKAR_LIPOPROTEIN"/>
    <property type="match status" value="1"/>
</dbReference>
<gene>
    <name evidence="5" type="ORF">CFK40_20015</name>
</gene>
<name>A0A221MHL0_9BACI</name>
<keyword evidence="1" id="KW-0378">Hydrolase</keyword>
<dbReference type="EMBL" id="CP022437">
    <property type="protein sequence ID" value="ASN07121.1"/>
    <property type="molecule type" value="Genomic_DNA"/>
</dbReference>
<feature type="active site" description="Acyl-thioester intermediate" evidence="2">
    <location>
        <position position="197"/>
    </location>
</feature>
<evidence type="ECO:0000256" key="4">
    <source>
        <dbReference type="SAM" id="SignalP"/>
    </source>
</evidence>
<protein>
    <submittedName>
        <fullName evidence="5">Sortase</fullName>
    </submittedName>
</protein>
<keyword evidence="4" id="KW-0732">Signal</keyword>
<keyword evidence="6" id="KW-1185">Reference proteome</keyword>
<evidence type="ECO:0000256" key="2">
    <source>
        <dbReference type="PIRSR" id="PIRSR605754-1"/>
    </source>
</evidence>
<reference evidence="5 6" key="1">
    <citation type="journal article" date="2003" name="Int. J. Syst. Evol. Microbiol.">
        <title>Virgibacillus carmonensis sp. nov., Virgibacillus necropolis sp. nov. and Virgibacillus picturae sp. nov., three novel species isolated from deteriorated mural paintings, transfer of the species of the genus salibacillus to Virgibacillus, as Virgibacillus marismortui comb. nov. and Virgibacillus salexigens comb. nov., and emended description of the genus Virgibacillus.</title>
        <authorList>
            <person name="Heyrman J."/>
            <person name="Logan N.A."/>
            <person name="Busse H.J."/>
            <person name="Balcaen A."/>
            <person name="Lebbe L."/>
            <person name="Rodriguez-Diaz M."/>
            <person name="Swings J."/>
            <person name="De Vos P."/>
        </authorList>
    </citation>
    <scope>NUCLEOTIDE SEQUENCE [LARGE SCALE GENOMIC DNA]</scope>
    <source>
        <strain evidence="5 6">LMG 19488</strain>
    </source>
</reference>
<evidence type="ECO:0000313" key="5">
    <source>
        <dbReference type="EMBL" id="ASN07121.1"/>
    </source>
</evidence>
<evidence type="ECO:0000256" key="3">
    <source>
        <dbReference type="SAM" id="MobiDB-lite"/>
    </source>
</evidence>
<feature type="signal peptide" evidence="4">
    <location>
        <begin position="1"/>
        <end position="21"/>
    </location>
</feature>
<feature type="compositionally biased region" description="Basic and acidic residues" evidence="3">
    <location>
        <begin position="28"/>
        <end position="53"/>
    </location>
</feature>
<dbReference type="SUPFAM" id="SSF63817">
    <property type="entry name" value="Sortase"/>
    <property type="match status" value="1"/>
</dbReference>
<dbReference type="Proteomes" id="UP000204391">
    <property type="component" value="Chromosome"/>
</dbReference>
<organism evidence="5 6">
    <name type="scientific">Virgibacillus necropolis</name>
    <dbReference type="NCBI Taxonomy" id="163877"/>
    <lineage>
        <taxon>Bacteria</taxon>
        <taxon>Bacillati</taxon>
        <taxon>Bacillota</taxon>
        <taxon>Bacilli</taxon>
        <taxon>Bacillales</taxon>
        <taxon>Bacillaceae</taxon>
        <taxon>Virgibacillus</taxon>
    </lineage>
</organism>
<feature type="chain" id="PRO_5013166298" evidence="4">
    <location>
        <begin position="22"/>
        <end position="222"/>
    </location>
</feature>
<feature type="region of interest" description="Disordered" evidence="3">
    <location>
        <begin position="20"/>
        <end position="53"/>
    </location>
</feature>
<dbReference type="InterPro" id="IPR005754">
    <property type="entry name" value="Sortase"/>
</dbReference>
<dbReference type="Gene3D" id="2.40.260.10">
    <property type="entry name" value="Sortase"/>
    <property type="match status" value="1"/>
</dbReference>
<evidence type="ECO:0000313" key="6">
    <source>
        <dbReference type="Proteomes" id="UP000204391"/>
    </source>
</evidence>
<evidence type="ECO:0000256" key="1">
    <source>
        <dbReference type="ARBA" id="ARBA00022801"/>
    </source>
</evidence>
<dbReference type="AlphaFoldDB" id="A0A221MHL0"/>
<sequence length="222" mass="24670">MRKIISILFLTVLVGCGQMQSTDSNQPEPKETQETATEKQTVEQPEMETKDVSTIKEPKEETFYSNAFDEPVKGLVPATIKIESIGVEAPVERVGLQKDGKMDVPKDYRNAGWYKSGAKPGEQGSAVLAGHVNDPKGKGIFWDLNKLEVGDEVKISDESGETLVFKVVDKKAYDLGEAPVEQIFGYTPRRMLNLITCTGDYIQDIGTHNQRLVVYTELVDKK</sequence>
<dbReference type="InterPro" id="IPR042001">
    <property type="entry name" value="Sortase_F"/>
</dbReference>
<dbReference type="KEGG" id="vne:CFK40_20015"/>
<dbReference type="InterPro" id="IPR023365">
    <property type="entry name" value="Sortase_dom-sf"/>
</dbReference>
<dbReference type="Pfam" id="PF04203">
    <property type="entry name" value="Sortase"/>
    <property type="match status" value="1"/>
</dbReference>